<evidence type="ECO:0000256" key="3">
    <source>
        <dbReference type="ARBA" id="ARBA00022723"/>
    </source>
</evidence>
<dbReference type="Pfam" id="PF16616">
    <property type="entry name" value="PHC2_SAM_assoc"/>
    <property type="match status" value="1"/>
</dbReference>
<reference evidence="12" key="3">
    <citation type="submission" date="2025-09" db="UniProtKB">
        <authorList>
            <consortium name="Ensembl"/>
        </authorList>
    </citation>
    <scope>IDENTIFICATION</scope>
</reference>
<dbReference type="GO" id="GO:0008270">
    <property type="term" value="F:zinc ion binding"/>
    <property type="evidence" value="ECO:0007669"/>
    <property type="project" value="UniProtKB-KW"/>
</dbReference>
<feature type="region of interest" description="Disordered" evidence="9">
    <location>
        <begin position="216"/>
        <end position="286"/>
    </location>
</feature>
<dbReference type="GO" id="GO:0003677">
    <property type="term" value="F:DNA binding"/>
    <property type="evidence" value="ECO:0007669"/>
    <property type="project" value="UniProtKB-KW"/>
</dbReference>
<dbReference type="Ensembl" id="ENSPNAT00000068811.1">
    <property type="protein sequence ID" value="ENSPNAP00000054690.1"/>
    <property type="gene ID" value="ENSPNAG00000019430.2"/>
</dbReference>
<feature type="compositionally biased region" description="Low complexity" evidence="9">
    <location>
        <begin position="263"/>
        <end position="276"/>
    </location>
</feature>
<proteinExistence type="predicted"/>
<keyword evidence="2" id="KW-0217">Developmental protein</keyword>
<dbReference type="SUPFAM" id="SSF47769">
    <property type="entry name" value="SAM/Pointed domain"/>
    <property type="match status" value="1"/>
</dbReference>
<dbReference type="GeneTree" id="ENSGT00940000154964"/>
<dbReference type="InterPro" id="IPR038603">
    <property type="entry name" value="Znf_FCS_sf"/>
</dbReference>
<dbReference type="AlphaFoldDB" id="A0AAR2JRP3"/>
<keyword evidence="13" id="KW-1185">Reference proteome</keyword>
<keyword evidence="5" id="KW-0862">Zinc</keyword>
<feature type="region of interest" description="Disordered" evidence="9">
    <location>
        <begin position="599"/>
        <end position="697"/>
    </location>
</feature>
<dbReference type="InterPro" id="IPR012313">
    <property type="entry name" value="Znf_FCS"/>
</dbReference>
<evidence type="ECO:0000259" key="10">
    <source>
        <dbReference type="PROSITE" id="PS50105"/>
    </source>
</evidence>
<evidence type="ECO:0000313" key="12">
    <source>
        <dbReference type="Ensembl" id="ENSPNAP00000054690.1"/>
    </source>
</evidence>
<dbReference type="PANTHER" id="PTHR12247:SF86">
    <property type="entry name" value="POLYHOMEOTIC-LIKE PROTEIN 2"/>
    <property type="match status" value="1"/>
</dbReference>
<sequence length="777" mass="83357">MQLECDSNDISLTLSLPFSLSFSLFQVIQQALHRQPSTAAQYLQQMYAAQQQHLMLQTAALQQQHLSLAAVQQASIVAGRQNCSQNSTASQQAVSSQTTIKLASSPAAAAQLISRGQGVTSSPVSISQQAVLLGNSSTPTLTASQAQMYLRAQMAQQNNLVQVTRSLGRAVPLSPQLILTPTATVAAVQPEVSSQSVNQQTTNAQMQSLVLRGQQGAVVSSPTQPQLQGLGLKPSTGGANQLTLPSQPGTQLKSSSLPGQQGPTAAGAKASPADAPSEPGKTNESANDVGARMVSVSHNMTTVTSHPLINTAYTQIQTHQLLQQHKQQFVIQQQSQLSQRSQAQLLQSASIQPCLQPQAQTVQTVAIQPALAGQHCAISVLPKAPTPCQQATVFHSTVTPQVLAHNRQPPLLSSTKAKQVQIAAVSLQFQPPPAQVREDKTHVLLSLPTEEPARTEQWQSDHSQTEHSEGPAAARCVNAKPGVGFPPAMTSGNGNSAPTVTGSTPQNGESKTPQAIVKPQILTHVIEGFVIQEGAEPFPSRFCACCCCIGLKANQEEEPTLSCELCGKVDFAYNFKRSKRFCSTVCAKRYNVGCTKRIGLFPRRPTPENPKKQKVSNNSHHSTSSEAKKQNHSTHTGIVGSVSSPRLSHLSHGESTQCSDMSSYEEPPSPLSVASSGAQRLLRRERGSEHGESHSRELPLLTQHFMPSDPAKWNVEDVYEFICSLPGCQEIAEEFRAQEIDGQALLLLKEDHLMSTMNIKLGPALKIFARISMLKDS</sequence>
<dbReference type="Gene3D" id="3.30.60.160">
    <property type="match status" value="1"/>
</dbReference>
<feature type="compositionally biased region" description="Basic and acidic residues" evidence="9">
    <location>
        <begin position="682"/>
        <end position="697"/>
    </location>
</feature>
<protein>
    <recommendedName>
        <fullName evidence="14">Polyhomeotic homolog 2b (Drosophila)</fullName>
    </recommendedName>
</protein>
<comment type="subcellular location">
    <subcellularLocation>
        <location evidence="1">Nucleus</location>
    </subcellularLocation>
</comment>
<feature type="compositionally biased region" description="Polar residues" evidence="9">
    <location>
        <begin position="217"/>
        <end position="227"/>
    </location>
</feature>
<dbReference type="PROSITE" id="PS50105">
    <property type="entry name" value="SAM_DOMAIN"/>
    <property type="match status" value="1"/>
</dbReference>
<dbReference type="FunFam" id="1.10.150.50:FF:000011">
    <property type="entry name" value="Polyhomeotic-like protein 2 isoform 1"/>
    <property type="match status" value="1"/>
</dbReference>
<reference evidence="12 13" key="1">
    <citation type="submission" date="2020-10" db="EMBL/GenBank/DDBJ databases">
        <title>Pygocentrus nattereri (red-bellied piranha) genome, fPygNat1, primary haplotype.</title>
        <authorList>
            <person name="Myers G."/>
            <person name="Meyer A."/>
            <person name="Karagic N."/>
            <person name="Pippel M."/>
            <person name="Winkler S."/>
            <person name="Tracey A."/>
            <person name="Wood J."/>
            <person name="Formenti G."/>
            <person name="Howe K."/>
            <person name="Fedrigo O."/>
            <person name="Jarvis E.D."/>
        </authorList>
    </citation>
    <scope>NUCLEOTIDE SEQUENCE [LARGE SCALE GENOMIC DNA]</scope>
</reference>
<feature type="region of interest" description="Disordered" evidence="9">
    <location>
        <begin position="489"/>
        <end position="513"/>
    </location>
</feature>
<feature type="domain" description="FCS-type" evidence="11">
    <location>
        <begin position="554"/>
        <end position="588"/>
    </location>
</feature>
<dbReference type="PANTHER" id="PTHR12247">
    <property type="entry name" value="POLYCOMB GROUP PROTEIN"/>
    <property type="match status" value="1"/>
</dbReference>
<evidence type="ECO:0000256" key="2">
    <source>
        <dbReference type="ARBA" id="ARBA00022473"/>
    </source>
</evidence>
<feature type="compositionally biased region" description="Polar residues" evidence="9">
    <location>
        <begin position="490"/>
        <end position="513"/>
    </location>
</feature>
<organism evidence="12 13">
    <name type="scientific">Pygocentrus nattereri</name>
    <name type="common">Red-bellied piranha</name>
    <dbReference type="NCBI Taxonomy" id="42514"/>
    <lineage>
        <taxon>Eukaryota</taxon>
        <taxon>Metazoa</taxon>
        <taxon>Chordata</taxon>
        <taxon>Craniata</taxon>
        <taxon>Vertebrata</taxon>
        <taxon>Euteleostomi</taxon>
        <taxon>Actinopterygii</taxon>
        <taxon>Neopterygii</taxon>
        <taxon>Teleostei</taxon>
        <taxon>Ostariophysi</taxon>
        <taxon>Characiformes</taxon>
        <taxon>Characoidei</taxon>
        <taxon>Pygocentrus</taxon>
    </lineage>
</organism>
<evidence type="ECO:0008006" key="14">
    <source>
        <dbReference type="Google" id="ProtNLM"/>
    </source>
</evidence>
<dbReference type="InterPro" id="IPR013761">
    <property type="entry name" value="SAM/pointed_sf"/>
</dbReference>
<evidence type="ECO:0000256" key="8">
    <source>
        <dbReference type="PROSITE-ProRule" id="PRU00367"/>
    </source>
</evidence>
<dbReference type="InterPro" id="IPR050548">
    <property type="entry name" value="PcG_chromatin_remod_factors"/>
</dbReference>
<keyword evidence="6" id="KW-0238">DNA-binding</keyword>
<dbReference type="Proteomes" id="UP001501920">
    <property type="component" value="Chromosome 9"/>
</dbReference>
<feature type="compositionally biased region" description="Polar residues" evidence="9">
    <location>
        <begin position="633"/>
        <end position="646"/>
    </location>
</feature>
<feature type="compositionally biased region" description="Polar residues" evidence="9">
    <location>
        <begin position="237"/>
        <end position="262"/>
    </location>
</feature>
<dbReference type="Gene3D" id="1.10.150.50">
    <property type="entry name" value="Transcription Factor, Ets-1"/>
    <property type="match status" value="1"/>
</dbReference>
<name>A0AAR2JRP3_PYGNA</name>
<reference evidence="12" key="2">
    <citation type="submission" date="2025-08" db="UniProtKB">
        <authorList>
            <consortium name="Ensembl"/>
        </authorList>
    </citation>
    <scope>IDENTIFICATION</scope>
</reference>
<accession>A0AAR2JRP3</accession>
<evidence type="ECO:0000313" key="13">
    <source>
        <dbReference type="Proteomes" id="UP001501920"/>
    </source>
</evidence>
<evidence type="ECO:0000256" key="6">
    <source>
        <dbReference type="ARBA" id="ARBA00023125"/>
    </source>
</evidence>
<dbReference type="Pfam" id="PF00536">
    <property type="entry name" value="SAM_1"/>
    <property type="match status" value="1"/>
</dbReference>
<evidence type="ECO:0000259" key="11">
    <source>
        <dbReference type="PROSITE" id="PS51024"/>
    </source>
</evidence>
<dbReference type="GO" id="GO:0003682">
    <property type="term" value="F:chromatin binding"/>
    <property type="evidence" value="ECO:0007669"/>
    <property type="project" value="TreeGrafter"/>
</dbReference>
<feature type="compositionally biased region" description="Polar residues" evidence="9">
    <location>
        <begin position="615"/>
        <end position="625"/>
    </location>
</feature>
<dbReference type="GO" id="GO:0035102">
    <property type="term" value="C:PRC1 complex"/>
    <property type="evidence" value="ECO:0007669"/>
    <property type="project" value="TreeGrafter"/>
</dbReference>
<dbReference type="CDD" id="cd09577">
    <property type="entry name" value="SAM_Ph1_2_3"/>
    <property type="match status" value="1"/>
</dbReference>
<dbReference type="GO" id="GO:0042393">
    <property type="term" value="F:histone binding"/>
    <property type="evidence" value="ECO:0007669"/>
    <property type="project" value="TreeGrafter"/>
</dbReference>
<dbReference type="GO" id="GO:0045892">
    <property type="term" value="P:negative regulation of DNA-templated transcription"/>
    <property type="evidence" value="ECO:0007669"/>
    <property type="project" value="TreeGrafter"/>
</dbReference>
<dbReference type="Pfam" id="PF21319">
    <property type="entry name" value="zf-FCS_1"/>
    <property type="match status" value="1"/>
</dbReference>
<evidence type="ECO:0000256" key="1">
    <source>
        <dbReference type="ARBA" id="ARBA00004123"/>
    </source>
</evidence>
<feature type="domain" description="SAM" evidence="10">
    <location>
        <begin position="713"/>
        <end position="777"/>
    </location>
</feature>
<keyword evidence="7" id="KW-0539">Nucleus</keyword>
<dbReference type="SMART" id="SM00454">
    <property type="entry name" value="SAM"/>
    <property type="match status" value="1"/>
</dbReference>
<feature type="region of interest" description="Disordered" evidence="9">
    <location>
        <begin position="450"/>
        <end position="472"/>
    </location>
</feature>
<dbReference type="InterPro" id="IPR001660">
    <property type="entry name" value="SAM"/>
</dbReference>
<evidence type="ECO:0000256" key="5">
    <source>
        <dbReference type="ARBA" id="ARBA00022833"/>
    </source>
</evidence>
<evidence type="ECO:0000256" key="4">
    <source>
        <dbReference type="ARBA" id="ARBA00022771"/>
    </source>
</evidence>
<evidence type="ECO:0000256" key="7">
    <source>
        <dbReference type="ARBA" id="ARBA00023242"/>
    </source>
</evidence>
<feature type="compositionally biased region" description="Polar residues" evidence="9">
    <location>
        <begin position="653"/>
        <end position="662"/>
    </location>
</feature>
<dbReference type="PROSITE" id="PS51024">
    <property type="entry name" value="ZF_FCS"/>
    <property type="match status" value="1"/>
</dbReference>
<keyword evidence="4 8" id="KW-0863">Zinc-finger</keyword>
<evidence type="ECO:0000256" key="9">
    <source>
        <dbReference type="SAM" id="MobiDB-lite"/>
    </source>
</evidence>
<keyword evidence="3" id="KW-0479">Metal-binding</keyword>
<gene>
    <name evidence="12" type="primary">PHC1</name>
</gene>